<accession>A0A1F7HFX2</accession>
<name>A0A1F7HFX2_9BACT</name>
<protein>
    <submittedName>
        <fullName evidence="2">Uncharacterized protein</fullName>
    </submittedName>
</protein>
<evidence type="ECO:0000313" key="2">
    <source>
        <dbReference type="EMBL" id="OGK30130.1"/>
    </source>
</evidence>
<feature type="region of interest" description="Disordered" evidence="1">
    <location>
        <begin position="1"/>
        <end position="37"/>
    </location>
</feature>
<proteinExistence type="predicted"/>
<gene>
    <name evidence="2" type="ORF">A3D08_00420</name>
</gene>
<organism evidence="2 3">
    <name type="scientific">Candidatus Roizmanbacteria bacterium RIFCSPHIGHO2_02_FULL_43_11</name>
    <dbReference type="NCBI Taxonomy" id="1802043"/>
    <lineage>
        <taxon>Bacteria</taxon>
        <taxon>Candidatus Roizmaniibacteriota</taxon>
    </lineage>
</organism>
<comment type="caution">
    <text evidence="2">The sequence shown here is derived from an EMBL/GenBank/DDBJ whole genome shotgun (WGS) entry which is preliminary data.</text>
</comment>
<feature type="compositionally biased region" description="Basic and acidic residues" evidence="1">
    <location>
        <begin position="12"/>
        <end position="26"/>
    </location>
</feature>
<dbReference type="EMBL" id="MFZT01000034">
    <property type="protein sequence ID" value="OGK30130.1"/>
    <property type="molecule type" value="Genomic_DNA"/>
</dbReference>
<dbReference type="Proteomes" id="UP000178098">
    <property type="component" value="Unassembled WGS sequence"/>
</dbReference>
<sequence length="60" mass="6934">MAKTPESYLQRHTPEDAQKRDARQREAPVMQIGQAGPEVAAQRYNAWKTAHRSRMPHYEG</sequence>
<evidence type="ECO:0000313" key="3">
    <source>
        <dbReference type="Proteomes" id="UP000178098"/>
    </source>
</evidence>
<evidence type="ECO:0000256" key="1">
    <source>
        <dbReference type="SAM" id="MobiDB-lite"/>
    </source>
</evidence>
<reference evidence="2 3" key="1">
    <citation type="journal article" date="2016" name="Nat. Commun.">
        <title>Thousands of microbial genomes shed light on interconnected biogeochemical processes in an aquifer system.</title>
        <authorList>
            <person name="Anantharaman K."/>
            <person name="Brown C.T."/>
            <person name="Hug L.A."/>
            <person name="Sharon I."/>
            <person name="Castelle C.J."/>
            <person name="Probst A.J."/>
            <person name="Thomas B.C."/>
            <person name="Singh A."/>
            <person name="Wilkins M.J."/>
            <person name="Karaoz U."/>
            <person name="Brodie E.L."/>
            <person name="Williams K.H."/>
            <person name="Hubbard S.S."/>
            <person name="Banfield J.F."/>
        </authorList>
    </citation>
    <scope>NUCLEOTIDE SEQUENCE [LARGE SCALE GENOMIC DNA]</scope>
</reference>
<dbReference type="AlphaFoldDB" id="A0A1F7HFX2"/>